<evidence type="ECO:0000256" key="3">
    <source>
        <dbReference type="ARBA" id="ARBA00022730"/>
    </source>
</evidence>
<dbReference type="InterPro" id="IPR004119">
    <property type="entry name" value="EcKL"/>
</dbReference>
<evidence type="ECO:0000256" key="7">
    <source>
        <dbReference type="ARBA" id="ARBA00022946"/>
    </source>
</evidence>
<feature type="domain" description="CHK kinase-like" evidence="13">
    <location>
        <begin position="826"/>
        <end position="1032"/>
    </location>
</feature>
<dbReference type="PANTHER" id="PTHR16276">
    <property type="entry name" value="PENTATRICOPEPTIDE REPEAT DOMAIN-CONTAINING PROTEIN 3"/>
    <property type="match status" value="1"/>
</dbReference>
<dbReference type="EMBL" id="QBLH01002377">
    <property type="protein sequence ID" value="TGZ48644.1"/>
    <property type="molecule type" value="Genomic_DNA"/>
</dbReference>
<keyword evidence="8" id="KW-0689">Ribosomal protein</keyword>
<dbReference type="Pfam" id="PF02958">
    <property type="entry name" value="EcKL"/>
    <property type="match status" value="1"/>
</dbReference>
<evidence type="ECO:0000256" key="2">
    <source>
        <dbReference type="ARBA" id="ARBA00008551"/>
    </source>
</evidence>
<dbReference type="Proteomes" id="UP000310200">
    <property type="component" value="Unassembled WGS sequence"/>
</dbReference>
<keyword evidence="9" id="KW-0496">Mitochondrion</keyword>
<evidence type="ECO:0000256" key="5">
    <source>
        <dbReference type="ARBA" id="ARBA00022845"/>
    </source>
</evidence>
<feature type="region of interest" description="Disordered" evidence="12">
    <location>
        <begin position="1081"/>
        <end position="1102"/>
    </location>
</feature>
<dbReference type="NCBIfam" id="TIGR00756">
    <property type="entry name" value="PPR"/>
    <property type="match status" value="1"/>
</dbReference>
<evidence type="ECO:0000256" key="8">
    <source>
        <dbReference type="ARBA" id="ARBA00022980"/>
    </source>
</evidence>
<evidence type="ECO:0000256" key="10">
    <source>
        <dbReference type="ARBA" id="ARBA00023274"/>
    </source>
</evidence>
<evidence type="ECO:0000256" key="9">
    <source>
        <dbReference type="ARBA" id="ARBA00023128"/>
    </source>
</evidence>
<dbReference type="SUPFAM" id="SSF56112">
    <property type="entry name" value="Protein kinase-like (PK-like)"/>
    <property type="match status" value="1"/>
</dbReference>
<dbReference type="Gene3D" id="1.25.40.10">
    <property type="entry name" value="Tetratricopeptide repeat domain"/>
    <property type="match status" value="1"/>
</dbReference>
<keyword evidence="5" id="KW-0810">Translation regulation</keyword>
<comment type="caution">
    <text evidence="14">The sequence shown here is derived from an EMBL/GenBank/DDBJ whole genome shotgun (WGS) entry which is preliminary data.</text>
</comment>
<dbReference type="STRING" id="300112.A0A4V3SAD1"/>
<evidence type="ECO:0000256" key="11">
    <source>
        <dbReference type="ARBA" id="ARBA00035134"/>
    </source>
</evidence>
<dbReference type="InterPro" id="IPR011009">
    <property type="entry name" value="Kinase-like_dom_sf"/>
</dbReference>
<evidence type="ECO:0000259" key="13">
    <source>
        <dbReference type="SMART" id="SM00587"/>
    </source>
</evidence>
<evidence type="ECO:0000313" key="14">
    <source>
        <dbReference type="EMBL" id="TGZ48644.1"/>
    </source>
</evidence>
<dbReference type="GO" id="GO:0043024">
    <property type="term" value="F:ribosomal small subunit binding"/>
    <property type="evidence" value="ECO:0007669"/>
    <property type="project" value="InterPro"/>
</dbReference>
<evidence type="ECO:0000256" key="12">
    <source>
        <dbReference type="SAM" id="MobiDB-lite"/>
    </source>
</evidence>
<organism evidence="14 15">
    <name type="scientific">Temnothorax longispinosus</name>
    <dbReference type="NCBI Taxonomy" id="300112"/>
    <lineage>
        <taxon>Eukaryota</taxon>
        <taxon>Metazoa</taxon>
        <taxon>Ecdysozoa</taxon>
        <taxon>Arthropoda</taxon>
        <taxon>Hexapoda</taxon>
        <taxon>Insecta</taxon>
        <taxon>Pterygota</taxon>
        <taxon>Neoptera</taxon>
        <taxon>Endopterygota</taxon>
        <taxon>Hymenoptera</taxon>
        <taxon>Apocrita</taxon>
        <taxon>Aculeata</taxon>
        <taxon>Formicoidea</taxon>
        <taxon>Formicidae</taxon>
        <taxon>Myrmicinae</taxon>
        <taxon>Temnothorax</taxon>
    </lineage>
</organism>
<proteinExistence type="inferred from homology"/>
<dbReference type="Gene3D" id="3.90.1200.10">
    <property type="match status" value="1"/>
</dbReference>
<dbReference type="PANTHER" id="PTHR16276:SF1">
    <property type="entry name" value="SMALL RIBOSOMAL SUBUNIT PROTEIN MS39"/>
    <property type="match status" value="1"/>
</dbReference>
<evidence type="ECO:0000256" key="6">
    <source>
        <dbReference type="ARBA" id="ARBA00022884"/>
    </source>
</evidence>
<dbReference type="InterPro" id="IPR002885">
    <property type="entry name" value="PPR_rpt"/>
</dbReference>
<protein>
    <recommendedName>
        <fullName evidence="11">Small ribosomal subunit protein mS39</fullName>
    </recommendedName>
</protein>
<dbReference type="Pfam" id="PF22330">
    <property type="entry name" value="Rib_mS39_PPR"/>
    <property type="match status" value="1"/>
</dbReference>
<dbReference type="GO" id="GO:0006417">
    <property type="term" value="P:regulation of translation"/>
    <property type="evidence" value="ECO:0007669"/>
    <property type="project" value="UniProtKB-KW"/>
</dbReference>
<evidence type="ECO:0000313" key="15">
    <source>
        <dbReference type="Proteomes" id="UP000310200"/>
    </source>
</evidence>
<dbReference type="InterPro" id="IPR055063">
    <property type="entry name" value="Rib_mS39_PPR"/>
</dbReference>
<dbReference type="InterPro" id="IPR015897">
    <property type="entry name" value="CHK_kinase-like"/>
</dbReference>
<reference evidence="14 15" key="1">
    <citation type="journal article" date="2019" name="Philos. Trans. R. Soc. Lond., B, Biol. Sci.">
        <title>Ant behaviour and brain gene expression of defending hosts depend on the ecological success of the intruding social parasite.</title>
        <authorList>
            <person name="Kaur R."/>
            <person name="Stoldt M."/>
            <person name="Jongepier E."/>
            <person name="Feldmeyer B."/>
            <person name="Menzel F."/>
            <person name="Bornberg-Bauer E."/>
            <person name="Foitzik S."/>
        </authorList>
    </citation>
    <scope>NUCLEOTIDE SEQUENCE [LARGE SCALE GENOMIC DNA]</scope>
    <source>
        <tissue evidence="14">Whole body</tissue>
    </source>
</reference>
<name>A0A4V3SAD1_9HYME</name>
<evidence type="ECO:0000256" key="1">
    <source>
        <dbReference type="ARBA" id="ARBA00004173"/>
    </source>
</evidence>
<keyword evidence="6" id="KW-0694">RNA-binding</keyword>
<keyword evidence="10" id="KW-0687">Ribonucleoprotein</keyword>
<keyword evidence="15" id="KW-1185">Reference proteome</keyword>
<accession>A0A4V3SAD1</accession>
<dbReference type="SMART" id="SM00587">
    <property type="entry name" value="CHK"/>
    <property type="match status" value="1"/>
</dbReference>
<dbReference type="InterPro" id="IPR011990">
    <property type="entry name" value="TPR-like_helical_dom_sf"/>
</dbReference>
<dbReference type="GO" id="GO:0005840">
    <property type="term" value="C:ribosome"/>
    <property type="evidence" value="ECO:0007669"/>
    <property type="project" value="UniProtKB-KW"/>
</dbReference>
<keyword evidence="4" id="KW-0677">Repeat</keyword>
<keyword evidence="3" id="KW-0699">rRNA-binding</keyword>
<comment type="similarity">
    <text evidence="2">Belongs to the mitochondrion-specific ribosomal protein mS39 family.</text>
</comment>
<gene>
    <name evidence="14" type="ORF">DBV15_04829</name>
</gene>
<dbReference type="InterPro" id="IPR037387">
    <property type="entry name" value="PTCD3"/>
</dbReference>
<dbReference type="GO" id="GO:1990904">
    <property type="term" value="C:ribonucleoprotein complex"/>
    <property type="evidence" value="ECO:0007669"/>
    <property type="project" value="UniProtKB-KW"/>
</dbReference>
<sequence>MRGEQLPRAAHTYVVVKNQGEDDTLSYLMKKGARCTLCLTATMVVVVVAGGGDGDGSGDDGEPAAAKTQKLYKELMVRLQSTTATSASSTDVHIPKRIERGPTDVLKALETTISRDYTAPHYKFHDDPYLTPLSKMHNRSYALAKESGRKTAMWVRQEHRDLFQHKVADPEIKAFVPPPIYTEESKVTEETLLYEISNGHISNSITIYDLLKGEITVPTKQALLELLCFYNNCEHTSDDLLENRWYALEQKRKANAWISYPQIDVLFEFLKQQEPTVAAAAYTAMICGLAKHSSPDRAWHLYDESQGKKIPLSIDGYNAVMSMVPMLRQGEEKSKSLVMEIYRAMAANGITPNIHTFNAALNIATTIKTNRVALDFVSNILADITKFELKPSLTTYFYLLRILSRFGDASYSSFMKILESLKEETLTIQSEKDLNFFVTAMEIASRQFCERQAGEMVNELLLAGENYKFIGNNYREHVYYRLYLELILATEEFETFFNLYSKLVPHVTIPEPAVMSAILEALKLHPAETATQYIPKLWSHMIMFGHLDREELLENILHLMSEHCKPAPDSSLNAQFADMALAIWDHIQAQNVRKIQHVLISNTVVGNIIILLLRGNNFDKTVEIISSLVRSPHLIKNSNTIITEHINEIFELCLAQAHVPAIFIGISSRSVRIMDSSGDSSNKLSLDDIRELITEDEPNVEIDSLEEEPGSGRGDNYTSMLYRIRAKGRKLLKNEEYINYECAIIYKILPESKKRREAFKSELLFRNEVVFYKHVWPTLNRLQSNGRRVFSGVPIDVYKRQNRLQSNGRRVFSGVPKIYAARADLIAMEDLRQRGFKMADRRKGLEVENLEHVLKALAGFHALSLTLKESKPEEFMSLRNPDQGIQETLFRRDNEDWYRQYYRVAVNNAITMVSEALPSHIDHRRQEVMTKLQAFLNEDVFFRTMSELVSAQGPLSVFCHGDCWTNNFLFQDEPSSDTEAVYLVDFQLTRVGSLALDLANLLYCCTSGVVRRAYMTQLLQHYHSHLMSSLRVLNPEQPPKDPAIMWELLKEEMRRCGRFGLGLALDILPISTCASHEAPNLYETSSTETSEEKHNTAGAPPRGNAECARLMTDLVLELIDNEALWYLILYRGKLFHSCLCRARSYSRIHDRCKEGDCTHNRITGFRKRYRLVSQWAQPFGTAFFQVWILYRPKFAIAPAEAFSSVPRAPVTLGFFSKSSNIFAADGCGVFGGFGLTGAKPDGVSDRTWKCDVGGGPIGVGLDSASVKLPDLRGWSSLSCFLLPVDAKVELPVVALPWPAIGGFAGVATTSTIRAVFLSTSGLTKILGTVIHLFCIKARSAATSMSTVRSIRDPDCNNKIYLKKTPADRRRGKIAIDMIARAAREEAKARTQYTAVHRDEFTTPGGIHVRTQNERTFLQFLSSHCLTPSSWVRTSGASKNLALGPPSFFGPSDNIFHRFPTAIDPSRILLSKKAHRLGEVGYTKFSGLLINAKKYEPTNSKASYSRKKTSEPPENI</sequence>
<comment type="subcellular location">
    <subcellularLocation>
        <location evidence="1">Mitochondrion</location>
    </subcellularLocation>
</comment>
<evidence type="ECO:0000256" key="4">
    <source>
        <dbReference type="ARBA" id="ARBA00022737"/>
    </source>
</evidence>
<dbReference type="Pfam" id="PF13812">
    <property type="entry name" value="PPR_3"/>
    <property type="match status" value="1"/>
</dbReference>
<dbReference type="GO" id="GO:0032543">
    <property type="term" value="P:mitochondrial translation"/>
    <property type="evidence" value="ECO:0007669"/>
    <property type="project" value="InterPro"/>
</dbReference>
<keyword evidence="7" id="KW-0809">Transit peptide</keyword>
<dbReference type="GO" id="GO:0019843">
    <property type="term" value="F:rRNA binding"/>
    <property type="evidence" value="ECO:0007669"/>
    <property type="project" value="UniProtKB-KW"/>
</dbReference>
<dbReference type="GO" id="GO:0005739">
    <property type="term" value="C:mitochondrion"/>
    <property type="evidence" value="ECO:0007669"/>
    <property type="project" value="UniProtKB-SubCell"/>
</dbReference>